<dbReference type="OrthoDB" id="5340910at2759"/>
<keyword evidence="1" id="KW-0472">Membrane</keyword>
<organism evidence="2 3">
    <name type="scientific">Phlebiopsis gigantea (strain 11061_1 CR5-6)</name>
    <name type="common">White-rot fungus</name>
    <name type="synonym">Peniophora gigantea</name>
    <dbReference type="NCBI Taxonomy" id="745531"/>
    <lineage>
        <taxon>Eukaryota</taxon>
        <taxon>Fungi</taxon>
        <taxon>Dikarya</taxon>
        <taxon>Basidiomycota</taxon>
        <taxon>Agaricomycotina</taxon>
        <taxon>Agaricomycetes</taxon>
        <taxon>Polyporales</taxon>
        <taxon>Phanerochaetaceae</taxon>
        <taxon>Phlebiopsis</taxon>
    </lineage>
</organism>
<sequence>MAPQLLSLVARDATSQEDAQKKLTPTLIVGIVIAVLIVVGLAAWLAVRALRKRRAAQRQEERGAAFLNVRGLVNEGDEKSYGLAMKGDLFSKSQMSESVVLPEKAVIRTAGGADAKTEIIAHYTAEGTLPRPFAPFMGSVEKLAVPAADDTSSRRASTASWISLPRNSLFVPSNRSSARSSVLSTSSIGSSKVGDKRKIRQIFNPVLPDELVISLGEQLTVVNSFEDGWCIVGRDSVFKPGEVELGAIPAWCFMKPVQGLRAERPMRTTSLGVTITMEPDAGARNDVMSWSNF</sequence>
<dbReference type="AlphaFoldDB" id="A0A0C3S5E4"/>
<gene>
    <name evidence="2" type="ORF">PHLGIDRAFT_28110</name>
</gene>
<evidence type="ECO:0000256" key="1">
    <source>
        <dbReference type="SAM" id="Phobius"/>
    </source>
</evidence>
<feature type="transmembrane region" description="Helical" evidence="1">
    <location>
        <begin position="27"/>
        <end position="47"/>
    </location>
</feature>
<keyword evidence="1" id="KW-1133">Transmembrane helix</keyword>
<proteinExistence type="predicted"/>
<evidence type="ECO:0008006" key="4">
    <source>
        <dbReference type="Google" id="ProtNLM"/>
    </source>
</evidence>
<dbReference type="STRING" id="745531.A0A0C3S5E4"/>
<keyword evidence="1" id="KW-0812">Transmembrane</keyword>
<name>A0A0C3S5E4_PHLG1</name>
<reference evidence="2 3" key="1">
    <citation type="journal article" date="2014" name="PLoS Genet.">
        <title>Analysis of the Phlebiopsis gigantea genome, transcriptome and secretome provides insight into its pioneer colonization strategies of wood.</title>
        <authorList>
            <person name="Hori C."/>
            <person name="Ishida T."/>
            <person name="Igarashi K."/>
            <person name="Samejima M."/>
            <person name="Suzuki H."/>
            <person name="Master E."/>
            <person name="Ferreira P."/>
            <person name="Ruiz-Duenas F.J."/>
            <person name="Held B."/>
            <person name="Canessa P."/>
            <person name="Larrondo L.F."/>
            <person name="Schmoll M."/>
            <person name="Druzhinina I.S."/>
            <person name="Kubicek C.P."/>
            <person name="Gaskell J.A."/>
            <person name="Kersten P."/>
            <person name="St John F."/>
            <person name="Glasner J."/>
            <person name="Sabat G."/>
            <person name="Splinter BonDurant S."/>
            <person name="Syed K."/>
            <person name="Yadav J."/>
            <person name="Mgbeahuruike A.C."/>
            <person name="Kovalchuk A."/>
            <person name="Asiegbu F.O."/>
            <person name="Lackner G."/>
            <person name="Hoffmeister D."/>
            <person name="Rencoret J."/>
            <person name="Gutierrez A."/>
            <person name="Sun H."/>
            <person name="Lindquist E."/>
            <person name="Barry K."/>
            <person name="Riley R."/>
            <person name="Grigoriev I.V."/>
            <person name="Henrissat B."/>
            <person name="Kues U."/>
            <person name="Berka R.M."/>
            <person name="Martinez A.T."/>
            <person name="Covert S.F."/>
            <person name="Blanchette R.A."/>
            <person name="Cullen D."/>
        </authorList>
    </citation>
    <scope>NUCLEOTIDE SEQUENCE [LARGE SCALE GENOMIC DNA]</scope>
    <source>
        <strain evidence="2 3">11061_1 CR5-6</strain>
    </source>
</reference>
<evidence type="ECO:0000313" key="2">
    <source>
        <dbReference type="EMBL" id="KIP11216.1"/>
    </source>
</evidence>
<accession>A0A0C3S5E4</accession>
<protein>
    <recommendedName>
        <fullName evidence="4">SH3 domain-containing protein</fullName>
    </recommendedName>
</protein>
<dbReference type="HOGENOM" id="CLU_918506_0_0_1"/>
<dbReference type="EMBL" id="KN840448">
    <property type="protein sequence ID" value="KIP11216.1"/>
    <property type="molecule type" value="Genomic_DNA"/>
</dbReference>
<keyword evidence="3" id="KW-1185">Reference proteome</keyword>
<dbReference type="Proteomes" id="UP000053257">
    <property type="component" value="Unassembled WGS sequence"/>
</dbReference>
<evidence type="ECO:0000313" key="3">
    <source>
        <dbReference type="Proteomes" id="UP000053257"/>
    </source>
</evidence>